<feature type="binding site" evidence="6">
    <location>
        <position position="76"/>
    </location>
    <ligand>
        <name>substrate</name>
    </ligand>
</feature>
<evidence type="ECO:0000259" key="9">
    <source>
        <dbReference type="SMART" id="SM00839"/>
    </source>
</evidence>
<evidence type="ECO:0000313" key="11">
    <source>
        <dbReference type="Proteomes" id="UP000610960"/>
    </source>
</evidence>
<dbReference type="InterPro" id="IPR033922">
    <property type="entry name" value="NAD_bind_Glu_DH"/>
</dbReference>
<comment type="similarity">
    <text evidence="1 4 8">Belongs to the Glu/Leu/Phe/Val dehydrogenases family.</text>
</comment>
<dbReference type="GO" id="GO:0006538">
    <property type="term" value="P:L-glutamate catabolic process"/>
    <property type="evidence" value="ECO:0007669"/>
    <property type="project" value="TreeGrafter"/>
</dbReference>
<dbReference type="Pfam" id="PF02812">
    <property type="entry name" value="ELFV_dehydrog_N"/>
    <property type="match status" value="1"/>
</dbReference>
<evidence type="ECO:0000313" key="10">
    <source>
        <dbReference type="EMBL" id="GGP19390.1"/>
    </source>
</evidence>
<dbReference type="SUPFAM" id="SSF53223">
    <property type="entry name" value="Aminoacid dehydrogenase-like, N-terminal domain"/>
    <property type="match status" value="1"/>
</dbReference>
<feature type="domain" description="Glutamate/phenylalanine/leucine/valine/L-tryptophan dehydrogenase C-terminal" evidence="9">
    <location>
        <begin position="188"/>
        <end position="422"/>
    </location>
</feature>
<keyword evidence="3 4" id="KW-0560">Oxidoreductase</keyword>
<dbReference type="SMART" id="SM00839">
    <property type="entry name" value="ELFV_dehydrog"/>
    <property type="match status" value="1"/>
</dbReference>
<accession>A0A830GTX4</accession>
<dbReference type="Pfam" id="PF00208">
    <property type="entry name" value="ELFV_dehydrog"/>
    <property type="match status" value="1"/>
</dbReference>
<feature type="binding site" evidence="6">
    <location>
        <position position="100"/>
    </location>
    <ligand>
        <name>substrate</name>
    </ligand>
</feature>
<dbReference type="InterPro" id="IPR014362">
    <property type="entry name" value="Glu_DH"/>
</dbReference>
<keyword evidence="11" id="KW-1185">Reference proteome</keyword>
<dbReference type="PANTHER" id="PTHR11606:SF13">
    <property type="entry name" value="GLUTAMATE DEHYDROGENASE 1, MITOCHONDRIAL"/>
    <property type="match status" value="1"/>
</dbReference>
<dbReference type="InterPro" id="IPR006095">
    <property type="entry name" value="Glu/Leu/Phe/Val/Trp_DH"/>
</dbReference>
<dbReference type="InterPro" id="IPR006097">
    <property type="entry name" value="Glu/Leu/Phe/Val/Trp_DH_dimer"/>
</dbReference>
<dbReference type="PIRSF" id="PIRSF000185">
    <property type="entry name" value="Glu_DH"/>
    <property type="match status" value="1"/>
</dbReference>
<evidence type="ECO:0000256" key="8">
    <source>
        <dbReference type="RuleBase" id="RU004417"/>
    </source>
</evidence>
<dbReference type="GO" id="GO:0000166">
    <property type="term" value="F:nucleotide binding"/>
    <property type="evidence" value="ECO:0007669"/>
    <property type="project" value="UniProtKB-KW"/>
</dbReference>
<evidence type="ECO:0000256" key="7">
    <source>
        <dbReference type="PIRSR" id="PIRSR000185-3"/>
    </source>
</evidence>
<evidence type="ECO:0000256" key="5">
    <source>
        <dbReference type="PIRSR" id="PIRSR000185-1"/>
    </source>
</evidence>
<keyword evidence="6" id="KW-0520">NAD</keyword>
<proteinExistence type="inferred from homology"/>
<dbReference type="OrthoDB" id="6425at2157"/>
<evidence type="ECO:0000256" key="2">
    <source>
        <dbReference type="ARBA" id="ARBA00011643"/>
    </source>
</evidence>
<dbReference type="RefSeq" id="WP_188595685.1">
    <property type="nucleotide sequence ID" value="NZ_BMNL01000001.1"/>
</dbReference>
<gene>
    <name evidence="10" type="ORF">GCM10007981_02880</name>
</gene>
<dbReference type="Gene3D" id="3.40.50.10860">
    <property type="entry name" value="Leucine Dehydrogenase, chain A, domain 1"/>
    <property type="match status" value="1"/>
</dbReference>
<evidence type="ECO:0000256" key="6">
    <source>
        <dbReference type="PIRSR" id="PIRSR000185-2"/>
    </source>
</evidence>
<feature type="binding site" evidence="6">
    <location>
        <position position="196"/>
    </location>
    <ligand>
        <name>NAD(+)</name>
        <dbReference type="ChEBI" id="CHEBI:57540"/>
    </ligand>
</feature>
<comment type="subunit">
    <text evidence="2">Homohexamer.</text>
</comment>
<dbReference type="Gene3D" id="3.40.50.720">
    <property type="entry name" value="NAD(P)-binding Rossmann-like Domain"/>
    <property type="match status" value="1"/>
</dbReference>
<comment type="caution">
    <text evidence="10">The sequence shown here is derived from an EMBL/GenBank/DDBJ whole genome shotgun (WGS) entry which is preliminary data.</text>
</comment>
<dbReference type="PRINTS" id="PR00082">
    <property type="entry name" value="GLFDHDRGNASE"/>
</dbReference>
<evidence type="ECO:0000256" key="3">
    <source>
        <dbReference type="ARBA" id="ARBA00023002"/>
    </source>
</evidence>
<dbReference type="InterPro" id="IPR006096">
    <property type="entry name" value="Glu/Leu/Phe/Val/Trp_DH_C"/>
</dbReference>
<dbReference type="EMBL" id="BMNL01000001">
    <property type="protein sequence ID" value="GGP19390.1"/>
    <property type="molecule type" value="Genomic_DNA"/>
</dbReference>
<feature type="site" description="Important for catalysis" evidence="7">
    <location>
        <position position="152"/>
    </location>
</feature>
<feature type="active site" description="Proton donor" evidence="5">
    <location>
        <position position="112"/>
    </location>
</feature>
<organism evidence="10 11">
    <name type="scientific">Thermocladium modestius</name>
    <dbReference type="NCBI Taxonomy" id="62609"/>
    <lineage>
        <taxon>Archaea</taxon>
        <taxon>Thermoproteota</taxon>
        <taxon>Thermoprotei</taxon>
        <taxon>Thermoproteales</taxon>
        <taxon>Thermoproteaceae</taxon>
        <taxon>Thermocladium</taxon>
    </lineage>
</organism>
<dbReference type="InterPro" id="IPR046346">
    <property type="entry name" value="Aminoacid_DH-like_N_sf"/>
</dbReference>
<evidence type="ECO:0000256" key="4">
    <source>
        <dbReference type="PIRNR" id="PIRNR000185"/>
    </source>
</evidence>
<protein>
    <recommendedName>
        <fullName evidence="4">Glutamate dehydrogenase</fullName>
    </recommendedName>
</protein>
<dbReference type="InterPro" id="IPR036291">
    <property type="entry name" value="NAD(P)-bd_dom_sf"/>
</dbReference>
<keyword evidence="6" id="KW-0547">Nucleotide-binding</keyword>
<dbReference type="PANTHER" id="PTHR11606">
    <property type="entry name" value="GLUTAMATE DEHYDROGENASE"/>
    <property type="match status" value="1"/>
</dbReference>
<evidence type="ECO:0000256" key="1">
    <source>
        <dbReference type="ARBA" id="ARBA00006382"/>
    </source>
</evidence>
<feature type="binding site" evidence="6">
    <location>
        <position position="227"/>
    </location>
    <ligand>
        <name>NAD(+)</name>
        <dbReference type="ChEBI" id="CHEBI:57540"/>
    </ligand>
</feature>
<dbReference type="SUPFAM" id="SSF51735">
    <property type="entry name" value="NAD(P)-binding Rossmann-fold domains"/>
    <property type="match status" value="1"/>
</dbReference>
<sequence length="424" mass="46823">MGLNSSITRYNNLFLNSVLSNLKRAIDLGGFGEEFFTYLSHPMRTVSVSIPVKINGTIKIYEGYRVQHNNALGPFKGGIRFHPEVTLEDDMALATIMTLKNSLNGLPYGGAKGAIRIDPAKVSKEELEAVSRGYARALVQFIGPDIDIPAPDLNTNPQIMAWMVDEYSKMVGRNAPATFTAKPVQLWGNPVREYSTGYGAALWTRNAARRFLKGIEGATVAVQGFGNVGYWLSHFLTEMGAKVVAIGDIGGAIYNPNGFNPDDVKATERKTGTVANYSGSGVRKIGMDELLTLNVDILVPAAVEGVINYSNANAVKAKIIMEAANGPVTADAEEVLYKRGIYVFPDIGVNAGGVVMSYLEWVENLQWFIWDEEETKKKLDYMITNAFNRVYDRWQKMSGATIRDAAYIDALDRIYQAMKWRGWI</sequence>
<reference evidence="10" key="2">
    <citation type="submission" date="2020-09" db="EMBL/GenBank/DDBJ databases">
        <authorList>
            <person name="Sun Q."/>
            <person name="Ohkuma M."/>
        </authorList>
    </citation>
    <scope>NUCLEOTIDE SEQUENCE</scope>
    <source>
        <strain evidence="10">JCM 10088</strain>
    </source>
</reference>
<dbReference type="Proteomes" id="UP000610960">
    <property type="component" value="Unassembled WGS sequence"/>
</dbReference>
<name>A0A830GTX4_9CREN</name>
<dbReference type="GO" id="GO:0004352">
    <property type="term" value="F:glutamate dehydrogenase (NAD+) activity"/>
    <property type="evidence" value="ECO:0007669"/>
    <property type="project" value="TreeGrafter"/>
</dbReference>
<dbReference type="CDD" id="cd01076">
    <property type="entry name" value="NAD_bind_1_Glu_DH"/>
    <property type="match status" value="1"/>
</dbReference>
<reference evidence="10" key="1">
    <citation type="journal article" date="2014" name="Int. J. Syst. Evol. Microbiol.">
        <title>Complete genome sequence of Corynebacterium casei LMG S-19264T (=DSM 44701T), isolated from a smear-ripened cheese.</title>
        <authorList>
            <consortium name="US DOE Joint Genome Institute (JGI-PGF)"/>
            <person name="Walter F."/>
            <person name="Albersmeier A."/>
            <person name="Kalinowski J."/>
            <person name="Ruckert C."/>
        </authorList>
    </citation>
    <scope>NUCLEOTIDE SEQUENCE</scope>
    <source>
        <strain evidence="10">JCM 10088</strain>
    </source>
</reference>
<dbReference type="AlphaFoldDB" id="A0A830GTX4"/>
<feature type="binding site" evidence="6">
    <location>
        <position position="357"/>
    </location>
    <ligand>
        <name>substrate</name>
    </ligand>
</feature>